<dbReference type="EMBL" id="JAZEWV010000026">
    <property type="protein sequence ID" value="MEE4545245.1"/>
    <property type="molecule type" value="Genomic_DNA"/>
</dbReference>
<evidence type="ECO:0000256" key="7">
    <source>
        <dbReference type="SAM" id="SignalP"/>
    </source>
</evidence>
<dbReference type="InterPro" id="IPR016169">
    <property type="entry name" value="FAD-bd_PCMH_sub2"/>
</dbReference>
<evidence type="ECO:0000256" key="4">
    <source>
        <dbReference type="ARBA" id="ARBA00022827"/>
    </source>
</evidence>
<comment type="caution">
    <text evidence="9">The sequence shown here is derived from an EMBL/GenBank/DDBJ whole genome shotgun (WGS) entry which is preliminary data.</text>
</comment>
<dbReference type="RefSeq" id="WP_330798681.1">
    <property type="nucleotide sequence ID" value="NZ_JAZEWV010000026.1"/>
</dbReference>
<keyword evidence="4" id="KW-0274">FAD</keyword>
<evidence type="ECO:0000256" key="1">
    <source>
        <dbReference type="ARBA" id="ARBA00001974"/>
    </source>
</evidence>
<feature type="region of interest" description="Disordered" evidence="6">
    <location>
        <begin position="41"/>
        <end position="72"/>
    </location>
</feature>
<dbReference type="Pfam" id="PF08031">
    <property type="entry name" value="BBE"/>
    <property type="match status" value="1"/>
</dbReference>
<name>A0ABU7PHK0_9ACTN</name>
<gene>
    <name evidence="9" type="ORF">V2S66_25155</name>
</gene>
<evidence type="ECO:0000256" key="3">
    <source>
        <dbReference type="ARBA" id="ARBA00022630"/>
    </source>
</evidence>
<evidence type="ECO:0000256" key="5">
    <source>
        <dbReference type="ARBA" id="ARBA00023002"/>
    </source>
</evidence>
<keyword evidence="7" id="KW-0732">Signal</keyword>
<dbReference type="Gene3D" id="3.40.462.20">
    <property type="match status" value="1"/>
</dbReference>
<dbReference type="PANTHER" id="PTHR42973:SF39">
    <property type="entry name" value="FAD-BINDING PCMH-TYPE DOMAIN-CONTAINING PROTEIN"/>
    <property type="match status" value="1"/>
</dbReference>
<evidence type="ECO:0000256" key="2">
    <source>
        <dbReference type="ARBA" id="ARBA00005466"/>
    </source>
</evidence>
<keyword evidence="5" id="KW-0560">Oxidoreductase</keyword>
<dbReference type="InterPro" id="IPR016166">
    <property type="entry name" value="FAD-bd_PCMH"/>
</dbReference>
<dbReference type="Proteomes" id="UP001344658">
    <property type="component" value="Unassembled WGS sequence"/>
</dbReference>
<comment type="cofactor">
    <cofactor evidence="1">
        <name>FAD</name>
        <dbReference type="ChEBI" id="CHEBI:57692"/>
    </cofactor>
</comment>
<dbReference type="InterPro" id="IPR006094">
    <property type="entry name" value="Oxid_FAD_bind_N"/>
</dbReference>
<dbReference type="PROSITE" id="PS51318">
    <property type="entry name" value="TAT"/>
    <property type="match status" value="1"/>
</dbReference>
<dbReference type="InterPro" id="IPR050416">
    <property type="entry name" value="FAD-linked_Oxidoreductase"/>
</dbReference>
<comment type="similarity">
    <text evidence="2">Belongs to the oxygen-dependent FAD-linked oxidoreductase family.</text>
</comment>
<feature type="domain" description="FAD-binding PCMH-type" evidence="8">
    <location>
        <begin position="84"/>
        <end position="264"/>
    </location>
</feature>
<dbReference type="InterPro" id="IPR036318">
    <property type="entry name" value="FAD-bd_PCMH-like_sf"/>
</dbReference>
<keyword evidence="10" id="KW-1185">Reference proteome</keyword>
<dbReference type="SUPFAM" id="SSF56176">
    <property type="entry name" value="FAD-binding/transporter-associated domain-like"/>
    <property type="match status" value="1"/>
</dbReference>
<dbReference type="InterPro" id="IPR012951">
    <property type="entry name" value="BBE"/>
</dbReference>
<dbReference type="Gene3D" id="3.30.465.10">
    <property type="match status" value="1"/>
</dbReference>
<evidence type="ECO:0000313" key="10">
    <source>
        <dbReference type="Proteomes" id="UP001344658"/>
    </source>
</evidence>
<feature type="chain" id="PRO_5045805580" evidence="7">
    <location>
        <begin position="37"/>
        <end position="574"/>
    </location>
</feature>
<reference evidence="9 10" key="1">
    <citation type="submission" date="2023-12" db="EMBL/GenBank/DDBJ databases">
        <title>Streptomyces sp. V4-01.</title>
        <authorList>
            <person name="Somphong A."/>
            <person name="Phongsopitanun W."/>
        </authorList>
    </citation>
    <scope>NUCLEOTIDE SEQUENCE [LARGE SCALE GENOMIC DNA]</scope>
    <source>
        <strain evidence="9 10">V4-01</strain>
    </source>
</reference>
<dbReference type="PANTHER" id="PTHR42973">
    <property type="entry name" value="BINDING OXIDOREDUCTASE, PUTATIVE (AFU_ORTHOLOGUE AFUA_1G17690)-RELATED"/>
    <property type="match status" value="1"/>
</dbReference>
<protein>
    <submittedName>
        <fullName evidence="9">FAD-binding protein</fullName>
    </submittedName>
</protein>
<dbReference type="InterPro" id="IPR006311">
    <property type="entry name" value="TAT_signal"/>
</dbReference>
<accession>A0ABU7PHK0</accession>
<dbReference type="PROSITE" id="PS51387">
    <property type="entry name" value="FAD_PCMH"/>
    <property type="match status" value="1"/>
</dbReference>
<organism evidence="9 10">
    <name type="scientific">Actinacidiphila polyblastidii</name>
    <dbReference type="NCBI Taxonomy" id="3110430"/>
    <lineage>
        <taxon>Bacteria</taxon>
        <taxon>Bacillati</taxon>
        <taxon>Actinomycetota</taxon>
        <taxon>Actinomycetes</taxon>
        <taxon>Kitasatosporales</taxon>
        <taxon>Streptomycetaceae</taxon>
        <taxon>Actinacidiphila</taxon>
    </lineage>
</organism>
<sequence>MTHDKSGVNRRRFLAGAAASVGGAAALGGVSAGVAAADPAAGSTTPGVVGGKDTTPTPSTGAAPAITPSDQQYPDLVRGMNARYVGAPDCVEVVDNPGQIPAIVAAAVKAGKRLSIRSGGHCLEDFVYNPDVKVVVDLTNMNRVYYDATYNAIAIESGATLLDVYTKLYQTWGVTVPGGICYSVGMGGHVAGGGWGWLTRRNGLVVDHLYGVEVVLVDATGAVRTVVATREANDPNRDLWWAHTGGGGGNFGVVTRYLFRSPGVTATDPRKLLPKPPASVLFQVIAWPWSQLTQDEFVRLVHNYSQWHADNISPTSPNRYLASFLVMNHASNGVIVMLTQVDAGAPNAQQILDDYIAYMNAGVTTPATTATTKSGDFVAMPEAVNGIQLPWLEATRKTSTTNAQLNDPTLRAEYKSAYVKTAFTQDQALALYKHLTRTDINNPDISIQLTSYGGVASGVDAAATAAQHRGAAFKMLWFVQWTDPADDDTYISWTRQSYSEVWASTGGVPVPNAVTDGCYVNYPDADLSDPTYNQSSVRWSTLYYKDAYPRLQQIKKKYDPRNFFQHRQSVELPS</sequence>
<feature type="signal peptide" evidence="7">
    <location>
        <begin position="1"/>
        <end position="36"/>
    </location>
</feature>
<evidence type="ECO:0000259" key="8">
    <source>
        <dbReference type="PROSITE" id="PS51387"/>
    </source>
</evidence>
<feature type="compositionally biased region" description="Low complexity" evidence="6">
    <location>
        <begin position="54"/>
        <end position="68"/>
    </location>
</feature>
<evidence type="ECO:0000313" key="9">
    <source>
        <dbReference type="EMBL" id="MEE4545245.1"/>
    </source>
</evidence>
<keyword evidence="3" id="KW-0285">Flavoprotein</keyword>
<proteinExistence type="inferred from homology"/>
<evidence type="ECO:0000256" key="6">
    <source>
        <dbReference type="SAM" id="MobiDB-lite"/>
    </source>
</evidence>
<dbReference type="Pfam" id="PF01565">
    <property type="entry name" value="FAD_binding_4"/>
    <property type="match status" value="1"/>
</dbReference>